<evidence type="ECO:0000256" key="1">
    <source>
        <dbReference type="SAM" id="Phobius"/>
    </source>
</evidence>
<keyword evidence="1" id="KW-1133">Transmembrane helix</keyword>
<accession>A0A1B7JZE9</accession>
<dbReference type="EMBL" id="LXEW01000016">
    <property type="protein sequence ID" value="OAT53297.1"/>
    <property type="molecule type" value="Genomic_DNA"/>
</dbReference>
<comment type="caution">
    <text evidence="2">The sequence shown here is derived from an EMBL/GenBank/DDBJ whole genome shotgun (WGS) entry which is preliminary data.</text>
</comment>
<dbReference type="InterPro" id="IPR047798">
    <property type="entry name" value="BPSS1780-like"/>
</dbReference>
<sequence>MNNENFNAGNTPAPTNNAPLDTLTFLKEPRAVDAGEGVNWISQSWALVKEKLGMWILINIVLFALIFIISMIPFLNLLITFITPIFLGGIIAICENQRKTGQAEIGLLFAGFQQKFSTLFAVGAINFAANLVGMIIAFIIGGSAIFGLLMENNQYGGPSDAAILASSGTFILAGIVMAIAALVGTALTWFAPALVMNHEFKVGEAISASLQAVKKNILPGILFFIVIAILLVVSAIPLGLGLLISMPIMYATYYSTYRSLFFSEVKQNQNTQAPQNNSIIQ</sequence>
<feature type="transmembrane region" description="Helical" evidence="1">
    <location>
        <begin position="221"/>
        <end position="244"/>
    </location>
</feature>
<dbReference type="PATRIC" id="fig|1354272.4.peg.1008"/>
<protein>
    <submittedName>
        <fullName evidence="2">Putative transmembrane protein</fullName>
    </submittedName>
</protein>
<dbReference type="OrthoDB" id="5298483at2"/>
<feature type="transmembrane region" description="Helical" evidence="1">
    <location>
        <begin position="131"/>
        <end position="150"/>
    </location>
</feature>
<evidence type="ECO:0000313" key="3">
    <source>
        <dbReference type="Proteomes" id="UP000078224"/>
    </source>
</evidence>
<feature type="transmembrane region" description="Helical" evidence="1">
    <location>
        <begin position="75"/>
        <end position="93"/>
    </location>
</feature>
<feature type="transmembrane region" description="Helical" evidence="1">
    <location>
        <begin position="162"/>
        <end position="191"/>
    </location>
</feature>
<dbReference type="Proteomes" id="UP000078224">
    <property type="component" value="Unassembled WGS sequence"/>
</dbReference>
<gene>
    <name evidence="2" type="ORF">M998_0985</name>
</gene>
<reference evidence="2 3" key="1">
    <citation type="submission" date="2016-04" db="EMBL/GenBank/DDBJ databases">
        <title>ATOL: Assembling a taxonomically balanced genome-scale reconstruction of the evolutionary history of the Enterobacteriaceae.</title>
        <authorList>
            <person name="Plunkett G.III."/>
            <person name="Neeno-Eckwall E.C."/>
            <person name="Glasner J.D."/>
            <person name="Perna N.T."/>
        </authorList>
    </citation>
    <scope>NUCLEOTIDE SEQUENCE [LARGE SCALE GENOMIC DNA]</scope>
    <source>
        <strain evidence="2 3">ATCC 35613</strain>
    </source>
</reference>
<feature type="transmembrane region" description="Helical" evidence="1">
    <location>
        <begin position="52"/>
        <end position="69"/>
    </location>
</feature>
<organism evidence="2 3">
    <name type="scientific">Providencia heimbachae ATCC 35613</name>
    <dbReference type="NCBI Taxonomy" id="1354272"/>
    <lineage>
        <taxon>Bacteria</taxon>
        <taxon>Pseudomonadati</taxon>
        <taxon>Pseudomonadota</taxon>
        <taxon>Gammaproteobacteria</taxon>
        <taxon>Enterobacterales</taxon>
        <taxon>Morganellaceae</taxon>
        <taxon>Providencia</taxon>
    </lineage>
</organism>
<dbReference type="NCBIfam" id="NF041043">
    <property type="entry name" value="BPSS1780_fam"/>
    <property type="match status" value="1"/>
</dbReference>
<dbReference type="RefSeq" id="WP_068442140.1">
    <property type="nucleotide sequence ID" value="NZ_LXEW01000016.1"/>
</dbReference>
<keyword evidence="1" id="KW-0472">Membrane</keyword>
<keyword evidence="1 2" id="KW-0812">Transmembrane</keyword>
<keyword evidence="3" id="KW-1185">Reference proteome</keyword>
<name>A0A1B7JZE9_9GAMM</name>
<evidence type="ECO:0000313" key="2">
    <source>
        <dbReference type="EMBL" id="OAT53297.1"/>
    </source>
</evidence>
<proteinExistence type="predicted"/>
<dbReference type="AlphaFoldDB" id="A0A1B7JZE9"/>